<feature type="non-terminal residue" evidence="5">
    <location>
        <position position="1"/>
    </location>
</feature>
<dbReference type="STRING" id="5539.A0A3E2H8N8"/>
<dbReference type="AlphaFoldDB" id="A0A3E2H8N8"/>
<dbReference type="GO" id="GO:0006152">
    <property type="term" value="P:purine nucleoside catabolic process"/>
    <property type="evidence" value="ECO:0007669"/>
    <property type="project" value="TreeGrafter"/>
</dbReference>
<dbReference type="OrthoDB" id="432381at2759"/>
<dbReference type="GO" id="GO:0008477">
    <property type="term" value="F:purine nucleosidase activity"/>
    <property type="evidence" value="ECO:0007669"/>
    <property type="project" value="TreeGrafter"/>
</dbReference>
<dbReference type="EMBL" id="NCSJ02000126">
    <property type="protein sequence ID" value="RFU29522.1"/>
    <property type="molecule type" value="Genomic_DNA"/>
</dbReference>
<feature type="domain" description="Inosine/uridine-preferring nucleoside hydrolase" evidence="4">
    <location>
        <begin position="4"/>
        <end position="323"/>
    </location>
</feature>
<feature type="non-terminal residue" evidence="5">
    <location>
        <position position="336"/>
    </location>
</feature>
<dbReference type="Gene3D" id="3.90.245.10">
    <property type="entry name" value="Ribonucleoside hydrolase-like"/>
    <property type="match status" value="1"/>
</dbReference>
<sequence>MKNVLIDCDPGIDDSVALLFALNHPELEIQAITTVSGNLLADRCSLNARRILHLSDLPKARNIPVACGPLKPLVRPYPRDPFFHGSDGLGGLGILNTGGLEENGQFAPDLIIDTVNEHKEVVTAAGLKGLTIICLGPLTNLALAVMKDPSLPTKVTEVLFIGGSFGFNSESTVRATGDNPVSEWNVYVDPEAASIVFNAGFNLTALGLDIVTLPSIELSPNHRQKLCEGLLKSPAVKLLLNLLDFAESRQFASWCCLIDSVAVAAAIDYSIIEVEEIKVAVETQSSLSLGQTIVDRRERVEFQWSHLPKIKAARAIDATKFLDTLVNTLLVGYEQE</sequence>
<dbReference type="GO" id="GO:0005829">
    <property type="term" value="C:cytosol"/>
    <property type="evidence" value="ECO:0007669"/>
    <property type="project" value="TreeGrafter"/>
</dbReference>
<dbReference type="SUPFAM" id="SSF53590">
    <property type="entry name" value="Nucleoside hydrolase"/>
    <property type="match status" value="1"/>
</dbReference>
<dbReference type="InterPro" id="IPR036452">
    <property type="entry name" value="Ribo_hydro-like"/>
</dbReference>
<evidence type="ECO:0000313" key="5">
    <source>
        <dbReference type="EMBL" id="RFU29522.1"/>
    </source>
</evidence>
<evidence type="ECO:0000256" key="3">
    <source>
        <dbReference type="ARBA" id="ARBA00023295"/>
    </source>
</evidence>
<dbReference type="PANTHER" id="PTHR12304">
    <property type="entry name" value="INOSINE-URIDINE PREFERRING NUCLEOSIDE HYDROLASE"/>
    <property type="match status" value="1"/>
</dbReference>
<evidence type="ECO:0000259" key="4">
    <source>
        <dbReference type="Pfam" id="PF01156"/>
    </source>
</evidence>
<reference evidence="5 6" key="1">
    <citation type="submission" date="2018-05" db="EMBL/GenBank/DDBJ databases">
        <title>Draft genome sequence of Scytalidium lignicola DSM 105466, a ubiquitous saprotrophic fungus.</title>
        <authorList>
            <person name="Buettner E."/>
            <person name="Gebauer A.M."/>
            <person name="Hofrichter M."/>
            <person name="Liers C."/>
            <person name="Kellner H."/>
        </authorList>
    </citation>
    <scope>NUCLEOTIDE SEQUENCE [LARGE SCALE GENOMIC DNA]</scope>
    <source>
        <strain evidence="5 6">DSM 105466</strain>
    </source>
</reference>
<organism evidence="5 6">
    <name type="scientific">Scytalidium lignicola</name>
    <name type="common">Hyphomycete</name>
    <dbReference type="NCBI Taxonomy" id="5539"/>
    <lineage>
        <taxon>Eukaryota</taxon>
        <taxon>Fungi</taxon>
        <taxon>Dikarya</taxon>
        <taxon>Ascomycota</taxon>
        <taxon>Pezizomycotina</taxon>
        <taxon>Leotiomycetes</taxon>
        <taxon>Leotiomycetes incertae sedis</taxon>
        <taxon>Scytalidium</taxon>
    </lineage>
</organism>
<gene>
    <name evidence="5" type="ORF">B7463_g6817</name>
</gene>
<dbReference type="InterPro" id="IPR001910">
    <property type="entry name" value="Inosine/uridine_hydrolase_dom"/>
</dbReference>
<evidence type="ECO:0000313" key="6">
    <source>
        <dbReference type="Proteomes" id="UP000258309"/>
    </source>
</evidence>
<comment type="similarity">
    <text evidence="1">Belongs to the IUNH family.</text>
</comment>
<protein>
    <recommendedName>
        <fullName evidence="4">Inosine/uridine-preferring nucleoside hydrolase domain-containing protein</fullName>
    </recommendedName>
</protein>
<evidence type="ECO:0000256" key="2">
    <source>
        <dbReference type="ARBA" id="ARBA00022801"/>
    </source>
</evidence>
<accession>A0A3E2H8N8</accession>
<dbReference type="InterPro" id="IPR023186">
    <property type="entry name" value="IUNH"/>
</dbReference>
<name>A0A3E2H8N8_SCYLI</name>
<keyword evidence="6" id="KW-1185">Reference proteome</keyword>
<proteinExistence type="inferred from homology"/>
<keyword evidence="2" id="KW-0378">Hydrolase</keyword>
<keyword evidence="3" id="KW-0326">Glycosidase</keyword>
<dbReference type="PANTHER" id="PTHR12304:SF4">
    <property type="entry name" value="URIDINE NUCLEOSIDASE"/>
    <property type="match status" value="1"/>
</dbReference>
<dbReference type="Pfam" id="PF01156">
    <property type="entry name" value="IU_nuc_hydro"/>
    <property type="match status" value="1"/>
</dbReference>
<comment type="caution">
    <text evidence="5">The sequence shown here is derived from an EMBL/GenBank/DDBJ whole genome shotgun (WGS) entry which is preliminary data.</text>
</comment>
<dbReference type="Proteomes" id="UP000258309">
    <property type="component" value="Unassembled WGS sequence"/>
</dbReference>
<evidence type="ECO:0000256" key="1">
    <source>
        <dbReference type="ARBA" id="ARBA00009176"/>
    </source>
</evidence>